<name>A0A341ZK15_WHEAT</name>
<reference evidence="3" key="1">
    <citation type="submission" date="2018-08" db="EMBL/GenBank/DDBJ databases">
        <authorList>
            <person name="Rossello M."/>
        </authorList>
    </citation>
    <scope>NUCLEOTIDE SEQUENCE [LARGE SCALE GENOMIC DNA]</scope>
    <source>
        <strain evidence="3">cv. Chinese Spring</strain>
    </source>
</reference>
<dbReference type="Gramene" id="TraesCAD_scaffold_036220_01G000100.1">
    <property type="protein sequence ID" value="TraesCAD_scaffold_036220_01G000100.1"/>
    <property type="gene ID" value="TraesCAD_scaffold_036220_01G000100"/>
</dbReference>
<dbReference type="Gramene" id="TraesPARA_EIv1.0_0612460.1">
    <property type="protein sequence ID" value="TraesPARA_EIv1.0_0612460.1.CDS"/>
    <property type="gene ID" value="TraesPARA_EIv1.0_0612460"/>
</dbReference>
<evidence type="ECO:0000313" key="3">
    <source>
        <dbReference type="EnsemblPlants" id="TraesCSU02G013100.1"/>
    </source>
</evidence>
<reference evidence="3" key="2">
    <citation type="submission" date="2018-10" db="UniProtKB">
        <authorList>
            <consortium name="EnsemblPlants"/>
        </authorList>
    </citation>
    <scope>IDENTIFICATION</scope>
</reference>
<evidence type="ECO:0000256" key="2">
    <source>
        <dbReference type="SAM" id="Phobius"/>
    </source>
</evidence>
<evidence type="ECO:0000256" key="1">
    <source>
        <dbReference type="SAM" id="Coils"/>
    </source>
</evidence>
<dbReference type="Gramene" id="TraesCLE_scaffold_032299_01G000200.1">
    <property type="protein sequence ID" value="TraesCLE_scaffold_032299_01G000200.1"/>
    <property type="gene ID" value="TraesCLE_scaffold_032299_01G000200"/>
</dbReference>
<accession>A0A341ZK15</accession>
<keyword evidence="2" id="KW-1133">Transmembrane helix</keyword>
<sequence>MALRSLLRKMPALGSRSLPMAPSKLPVHALSPAAGSRLFHHGATGHIMYSGESLARLRENTKLEKARLEKDMMELNKRMEDWHKINNSHDWRQDEDYINFRKKLRRIEVACNVVLLITVPGTAAMLYNLF</sequence>
<proteinExistence type="predicted"/>
<dbReference type="Gramene" id="TraesROB_scaffold_036251_01G000200.1">
    <property type="protein sequence ID" value="TraesROB_scaffold_036251_01G000200.1"/>
    <property type="gene ID" value="TraesROB_scaffold_036251_01G000200"/>
</dbReference>
<dbReference type="GeneID" id="123040087"/>
<dbReference type="Gramene" id="TraesPARA_EIv1.0_0612480.1">
    <property type="protein sequence ID" value="TraesPARA_EIv1.0_0612480.1.CDS"/>
    <property type="gene ID" value="TraesPARA_EIv1.0_0612480"/>
</dbReference>
<feature type="transmembrane region" description="Helical" evidence="2">
    <location>
        <begin position="109"/>
        <end position="129"/>
    </location>
</feature>
<gene>
    <name evidence="3" type="primary">LOC123040087</name>
</gene>
<dbReference type="Gramene" id="TraesCSU03G0165300.1">
    <property type="protein sequence ID" value="TraesCSU03G0165300.1.CDS"/>
    <property type="gene ID" value="TraesCSU03G0165300"/>
</dbReference>
<organism evidence="3">
    <name type="scientific">Triticum aestivum</name>
    <name type="common">Wheat</name>
    <dbReference type="NCBI Taxonomy" id="4565"/>
    <lineage>
        <taxon>Eukaryota</taxon>
        <taxon>Viridiplantae</taxon>
        <taxon>Streptophyta</taxon>
        <taxon>Embryophyta</taxon>
        <taxon>Tracheophyta</taxon>
        <taxon>Spermatophyta</taxon>
        <taxon>Magnoliopsida</taxon>
        <taxon>Liliopsida</taxon>
        <taxon>Poales</taxon>
        <taxon>Poaceae</taxon>
        <taxon>BOP clade</taxon>
        <taxon>Pooideae</taxon>
        <taxon>Triticodae</taxon>
        <taxon>Triticeae</taxon>
        <taxon>Triticinae</taxon>
        <taxon>Triticum</taxon>
    </lineage>
</organism>
<dbReference type="Gramene" id="TraesARI2B03G00838260.1">
    <property type="protein sequence ID" value="TraesARI2B03G00838260.1"/>
    <property type="gene ID" value="TraesARI2B03G00838260"/>
</dbReference>
<keyword evidence="1" id="KW-0175">Coiled coil</keyword>
<dbReference type="Gramene" id="TraesLAC2B03G00826430.1">
    <property type="protein sequence ID" value="TraesLAC2B03G00826430.1"/>
    <property type="gene ID" value="TraesLAC2B03G00826430"/>
</dbReference>
<keyword evidence="4" id="KW-1185">Reference proteome</keyword>
<dbReference type="Gramene" id="TraesCSU02G013100.1">
    <property type="protein sequence ID" value="TraesCSU02G013100.1"/>
    <property type="gene ID" value="TraesCSU02G013100"/>
</dbReference>
<dbReference type="RefSeq" id="XP_044318962.1">
    <property type="nucleotide sequence ID" value="XM_044463027.1"/>
</dbReference>
<dbReference type="Gramene" id="TraesCSU02G155700.1">
    <property type="protein sequence ID" value="TraesCSU02G155700.1"/>
    <property type="gene ID" value="TraesCSU02G155700"/>
</dbReference>
<dbReference type="Gramene" id="TraesNOR2B03G00842830.1">
    <property type="protein sequence ID" value="TraesNOR2B03G00842830.1"/>
    <property type="gene ID" value="TraesNOR2B03G00842830"/>
</dbReference>
<dbReference type="OrthoDB" id="704702at2759"/>
<dbReference type="Proteomes" id="UP000019116">
    <property type="component" value="Chromosome Un"/>
</dbReference>
<keyword evidence="2" id="KW-0812">Transmembrane</keyword>
<dbReference type="Gramene" id="TraesLAC2B03G00826470.1">
    <property type="protein sequence ID" value="TraesLAC2B03G00826470.1"/>
    <property type="gene ID" value="TraesLAC2B03G00826470"/>
</dbReference>
<dbReference type="EnsemblPlants" id="TraesCSU02G013100.1">
    <property type="protein sequence ID" value="TraesCSU02G013100.1"/>
    <property type="gene ID" value="TraesCSU02G013100"/>
</dbReference>
<dbReference type="Gramene" id="TraesSTA2B03G00832630.1">
    <property type="protein sequence ID" value="TraesSTA2B03G00832630.1"/>
    <property type="gene ID" value="TraesSTA2B03G00832630"/>
</dbReference>
<keyword evidence="2" id="KW-0472">Membrane</keyword>
<dbReference type="EnsemblPlants" id="TraesCSU02G155700.1">
    <property type="protein sequence ID" value="TraesCSU02G155700.1"/>
    <property type="gene ID" value="TraesCSU02G155700"/>
</dbReference>
<dbReference type="Gramene" id="TraesPARA_EIv1.0_0612420.1">
    <property type="protein sequence ID" value="TraesPARA_EIv1.0_0612420.1.CDS"/>
    <property type="gene ID" value="TraesPARA_EIv1.0_0612420"/>
</dbReference>
<dbReference type="Gramene" id="TraesARI2B03G00838300.1">
    <property type="protein sequence ID" value="TraesARI2B03G00838300.1"/>
    <property type="gene ID" value="TraesARI2B03G00838300"/>
</dbReference>
<evidence type="ECO:0000313" key="4">
    <source>
        <dbReference type="Proteomes" id="UP000019116"/>
    </source>
</evidence>
<dbReference type="OMA" id="WHKINKS"/>
<dbReference type="Gramene" id="TraesSYM2B03G00842110.1">
    <property type="protein sequence ID" value="TraesSYM2B03G00842110.1"/>
    <property type="gene ID" value="TraesSYM2B03G00842110"/>
</dbReference>
<feature type="coiled-coil region" evidence="1">
    <location>
        <begin position="58"/>
        <end position="85"/>
    </location>
</feature>
<dbReference type="AlphaFoldDB" id="A0A341ZK15"/>
<protein>
    <submittedName>
        <fullName evidence="3">Uncharacterized protein</fullName>
    </submittedName>
</protein>
<dbReference type="SMR" id="A0A341ZK15"/>